<dbReference type="PANTHER" id="PTHR13355">
    <property type="entry name" value="GLUCOSAMINE 6-PHOSPHATE N-ACETYLTRANSFERASE"/>
    <property type="match status" value="1"/>
</dbReference>
<dbReference type="InterPro" id="IPR039143">
    <property type="entry name" value="GNPNAT1-like"/>
</dbReference>
<dbReference type="PANTHER" id="PTHR13355:SF11">
    <property type="entry name" value="GLUCOSAMINE 6-PHOSPHATE N-ACETYLTRANSFERASE"/>
    <property type="match status" value="1"/>
</dbReference>
<evidence type="ECO:0000313" key="2">
    <source>
        <dbReference type="EMBL" id="MBM7631506.1"/>
    </source>
</evidence>
<dbReference type="CDD" id="cd04301">
    <property type="entry name" value="NAT_SF"/>
    <property type="match status" value="1"/>
</dbReference>
<feature type="domain" description="N-acetyltransferase" evidence="1">
    <location>
        <begin position="2"/>
        <end position="142"/>
    </location>
</feature>
<evidence type="ECO:0000259" key="1">
    <source>
        <dbReference type="PROSITE" id="PS51186"/>
    </source>
</evidence>
<protein>
    <submittedName>
        <fullName evidence="2">GNAT family N-acyltransferase</fullName>
    </submittedName>
</protein>
<dbReference type="EMBL" id="JAFBEC010000002">
    <property type="protein sequence ID" value="MBM7631506.1"/>
    <property type="molecule type" value="Genomic_DNA"/>
</dbReference>
<reference evidence="2 3" key="1">
    <citation type="submission" date="2021-01" db="EMBL/GenBank/DDBJ databases">
        <title>Genomic Encyclopedia of Type Strains, Phase IV (KMG-IV): sequencing the most valuable type-strain genomes for metagenomic binning, comparative biology and taxonomic classification.</title>
        <authorList>
            <person name="Goeker M."/>
        </authorList>
    </citation>
    <scope>NUCLEOTIDE SEQUENCE [LARGE SCALE GENOMIC DNA]</scope>
    <source>
        <strain evidence="2 3">DSM 25540</strain>
    </source>
</reference>
<name>A0ABS2P933_9BACL</name>
<dbReference type="InterPro" id="IPR000182">
    <property type="entry name" value="GNAT_dom"/>
</dbReference>
<evidence type="ECO:0000313" key="3">
    <source>
        <dbReference type="Proteomes" id="UP000741863"/>
    </source>
</evidence>
<comment type="caution">
    <text evidence="2">The sequence shown here is derived from an EMBL/GenBank/DDBJ whole genome shotgun (WGS) entry which is preliminary data.</text>
</comment>
<dbReference type="Pfam" id="PF13673">
    <property type="entry name" value="Acetyltransf_10"/>
    <property type="match status" value="1"/>
</dbReference>
<gene>
    <name evidence="2" type="ORF">JOD17_000598</name>
</gene>
<dbReference type="InterPro" id="IPR016181">
    <property type="entry name" value="Acyl_CoA_acyltransferase"/>
</dbReference>
<organism evidence="2 3">
    <name type="scientific">Geomicrobium sediminis</name>
    <dbReference type="NCBI Taxonomy" id="1347788"/>
    <lineage>
        <taxon>Bacteria</taxon>
        <taxon>Bacillati</taxon>
        <taxon>Bacillota</taxon>
        <taxon>Bacilli</taxon>
        <taxon>Bacillales</taxon>
        <taxon>Geomicrobium</taxon>
    </lineage>
</organism>
<keyword evidence="3" id="KW-1185">Reference proteome</keyword>
<proteinExistence type="predicted"/>
<dbReference type="SUPFAM" id="SSF55729">
    <property type="entry name" value="Acyl-CoA N-acyltransferases (Nat)"/>
    <property type="match status" value="1"/>
</dbReference>
<accession>A0ABS2P933</accession>
<sequence length="142" mass="16197">MKAIIATTEEEMKQVQQIRYDVFVIEQEVSEEDEWDEFEDESVHFLLESDQQYVGAGRVRWLGTTGKAERICILEQHRGTGAGKAVMEALESYVAMNNGEKVKLNAQTQARGFYERIGYTVTSEEEFLDAGIPHVTMEKTIN</sequence>
<dbReference type="Gene3D" id="3.40.630.30">
    <property type="match status" value="1"/>
</dbReference>
<dbReference type="Proteomes" id="UP000741863">
    <property type="component" value="Unassembled WGS sequence"/>
</dbReference>
<dbReference type="PROSITE" id="PS51186">
    <property type="entry name" value="GNAT"/>
    <property type="match status" value="1"/>
</dbReference>
<dbReference type="RefSeq" id="WP_204695639.1">
    <property type="nucleotide sequence ID" value="NZ_JAFBEC010000002.1"/>
</dbReference>